<proteinExistence type="predicted"/>
<feature type="transmembrane region" description="Helical" evidence="1">
    <location>
        <begin position="68"/>
        <end position="86"/>
    </location>
</feature>
<reference evidence="3 4" key="1">
    <citation type="journal article" date="2016" name="Nat. Commun.">
        <title>Thousands of microbial genomes shed light on interconnected biogeochemical processes in an aquifer system.</title>
        <authorList>
            <person name="Anantharaman K."/>
            <person name="Brown C.T."/>
            <person name="Hug L.A."/>
            <person name="Sharon I."/>
            <person name="Castelle C.J."/>
            <person name="Probst A.J."/>
            <person name="Thomas B.C."/>
            <person name="Singh A."/>
            <person name="Wilkins M.J."/>
            <person name="Karaoz U."/>
            <person name="Brodie E.L."/>
            <person name="Williams K.H."/>
            <person name="Hubbard S.S."/>
            <person name="Banfield J.F."/>
        </authorList>
    </citation>
    <scope>NUCLEOTIDE SEQUENCE [LARGE SCALE GENOMIC DNA]</scope>
</reference>
<dbReference type="EMBL" id="MFES01000010">
    <property type="protein sequence ID" value="OGE86119.1"/>
    <property type="molecule type" value="Genomic_DNA"/>
</dbReference>
<protein>
    <recommendedName>
        <fullName evidence="2">YdbS-like PH domain-containing protein</fullName>
    </recommendedName>
</protein>
<comment type="caution">
    <text evidence="3">The sequence shown here is derived from an EMBL/GenBank/DDBJ whole genome shotgun (WGS) entry which is preliminary data.</text>
</comment>
<feature type="domain" description="YdbS-like PH" evidence="2">
    <location>
        <begin position="109"/>
        <end position="161"/>
    </location>
</feature>
<gene>
    <name evidence="3" type="ORF">A3J48_02670</name>
</gene>
<evidence type="ECO:0000256" key="1">
    <source>
        <dbReference type="SAM" id="Phobius"/>
    </source>
</evidence>
<dbReference type="Pfam" id="PF03703">
    <property type="entry name" value="bPH_2"/>
    <property type="match status" value="1"/>
</dbReference>
<evidence type="ECO:0000259" key="2">
    <source>
        <dbReference type="Pfam" id="PF03703"/>
    </source>
</evidence>
<name>A0A1F5P848_9BACT</name>
<evidence type="ECO:0000313" key="3">
    <source>
        <dbReference type="EMBL" id="OGE86119.1"/>
    </source>
</evidence>
<dbReference type="InterPro" id="IPR005182">
    <property type="entry name" value="YdbS-like_PH"/>
</dbReference>
<keyword evidence="1" id="KW-0472">Membrane</keyword>
<keyword evidence="1" id="KW-1133">Transmembrane helix</keyword>
<feature type="transmembrane region" description="Helical" evidence="1">
    <location>
        <begin position="24"/>
        <end position="48"/>
    </location>
</feature>
<dbReference type="Proteomes" id="UP000176786">
    <property type="component" value="Unassembled WGS sequence"/>
</dbReference>
<evidence type="ECO:0000313" key="4">
    <source>
        <dbReference type="Proteomes" id="UP000176786"/>
    </source>
</evidence>
<dbReference type="STRING" id="1817832.A3J48_02670"/>
<keyword evidence="1" id="KW-0812">Transmembrane</keyword>
<sequence length="181" mass="20806">MSAKAAIELELNEKILLVLREHPFLLLFKLFVWLLIAVLPLIIDALAAPYFISLSERVINTWVLFKDLYFLFSALGLFIILLLYNLNVHIVSNKRVVDIDQLNLTRHRAIETHIDRIQDVSAELKGVFGHIFNYGNVRVQSAGEQAKIVFENVPNPSNVKRMILDTFYARPKHLNEHSSSQ</sequence>
<organism evidence="3 4">
    <name type="scientific">Candidatus Doudnabacteria bacterium RIFCSPHIGHO2_02_FULL_46_11</name>
    <dbReference type="NCBI Taxonomy" id="1817832"/>
    <lineage>
        <taxon>Bacteria</taxon>
        <taxon>Candidatus Doudnaibacteriota</taxon>
    </lineage>
</organism>
<dbReference type="AlphaFoldDB" id="A0A1F5P848"/>
<accession>A0A1F5P848</accession>